<evidence type="ECO:0000313" key="1">
    <source>
        <dbReference type="EMBL" id="QDU57954.1"/>
    </source>
</evidence>
<reference evidence="1 2" key="1">
    <citation type="submission" date="2019-02" db="EMBL/GenBank/DDBJ databases">
        <title>Deep-cultivation of Planctomycetes and their phenomic and genomic characterization uncovers novel biology.</title>
        <authorList>
            <person name="Wiegand S."/>
            <person name="Jogler M."/>
            <person name="Boedeker C."/>
            <person name="Pinto D."/>
            <person name="Vollmers J."/>
            <person name="Rivas-Marin E."/>
            <person name="Kohn T."/>
            <person name="Peeters S.H."/>
            <person name="Heuer A."/>
            <person name="Rast P."/>
            <person name="Oberbeckmann S."/>
            <person name="Bunk B."/>
            <person name="Jeske O."/>
            <person name="Meyerdierks A."/>
            <person name="Storesund J.E."/>
            <person name="Kallscheuer N."/>
            <person name="Luecker S."/>
            <person name="Lage O.M."/>
            <person name="Pohl T."/>
            <person name="Merkel B.J."/>
            <person name="Hornburger P."/>
            <person name="Mueller R.-W."/>
            <person name="Bruemmer F."/>
            <person name="Labrenz M."/>
            <person name="Spormann A.M."/>
            <person name="Op den Camp H."/>
            <person name="Overmann J."/>
            <person name="Amann R."/>
            <person name="Jetten M.S.M."/>
            <person name="Mascher T."/>
            <person name="Medema M.H."/>
            <person name="Devos D.P."/>
            <person name="Kaster A.-K."/>
            <person name="Ovreas L."/>
            <person name="Rohde M."/>
            <person name="Galperin M.Y."/>
            <person name="Jogler C."/>
        </authorList>
    </citation>
    <scope>NUCLEOTIDE SEQUENCE [LARGE SCALE GENOMIC DNA]</scope>
    <source>
        <strain evidence="1 2">Pan181</strain>
    </source>
</reference>
<dbReference type="EMBL" id="CP036278">
    <property type="protein sequence ID" value="QDU57954.1"/>
    <property type="molecule type" value="Genomic_DNA"/>
</dbReference>
<dbReference type="KEGG" id="amuc:Pan181_41780"/>
<evidence type="ECO:0000313" key="2">
    <source>
        <dbReference type="Proteomes" id="UP000315750"/>
    </source>
</evidence>
<dbReference type="InterPro" id="IPR037257">
    <property type="entry name" value="T2SS_E_N_sf"/>
</dbReference>
<organism evidence="1 2">
    <name type="scientific">Aeoliella mucimassa</name>
    <dbReference type="NCBI Taxonomy" id="2527972"/>
    <lineage>
        <taxon>Bacteria</taxon>
        <taxon>Pseudomonadati</taxon>
        <taxon>Planctomycetota</taxon>
        <taxon>Planctomycetia</taxon>
        <taxon>Pirellulales</taxon>
        <taxon>Lacipirellulaceae</taxon>
        <taxon>Aeoliella</taxon>
    </lineage>
</organism>
<evidence type="ECO:0008006" key="3">
    <source>
        <dbReference type="Google" id="ProtNLM"/>
    </source>
</evidence>
<dbReference type="AlphaFoldDB" id="A0A518AT97"/>
<dbReference type="RefSeq" id="WP_197528540.1">
    <property type="nucleotide sequence ID" value="NZ_CP036278.1"/>
</dbReference>
<keyword evidence="2" id="KW-1185">Reference proteome</keyword>
<name>A0A518AT97_9BACT</name>
<dbReference type="Proteomes" id="UP000315750">
    <property type="component" value="Chromosome"/>
</dbReference>
<accession>A0A518AT97</accession>
<proteinExistence type="predicted"/>
<dbReference type="SUPFAM" id="SSF160246">
    <property type="entry name" value="EspE N-terminal domain-like"/>
    <property type="match status" value="2"/>
</dbReference>
<protein>
    <recommendedName>
        <fullName evidence="3">Bacteriophage N4 adsorption protein B</fullName>
    </recommendedName>
</protein>
<sequence length="145" mass="16641">MEFGFYLYQRGIITSEQLVEAQMLQSDSKLPLGVLAMESGKLDVRDVLSILRVQSDLPQDRFGDIAVELGLMTRRDLAELLLEQSDRRRRITECLVELDFMTQQQVDEELAAFRRDRERRGSGRVQRVVKKGSTPAEILQQAATR</sequence>
<gene>
    <name evidence="1" type="ORF">Pan181_41780</name>
</gene>